<dbReference type="GO" id="GO:0008237">
    <property type="term" value="F:metallopeptidase activity"/>
    <property type="evidence" value="ECO:0007669"/>
    <property type="project" value="UniProtKB-KW"/>
</dbReference>
<reference evidence="3 4" key="1">
    <citation type="submission" date="2009-10" db="EMBL/GenBank/DDBJ databases">
        <authorList>
            <person name="Qin X."/>
            <person name="Bachman B."/>
            <person name="Battles P."/>
            <person name="Bell A."/>
            <person name="Bess C."/>
            <person name="Bickham C."/>
            <person name="Chaboub L."/>
            <person name="Chen D."/>
            <person name="Coyle M."/>
            <person name="Deiros D.R."/>
            <person name="Dinh H."/>
            <person name="Forbes L."/>
            <person name="Fowler G."/>
            <person name="Francisco L."/>
            <person name="Fu Q."/>
            <person name="Gubbala S."/>
            <person name="Hale W."/>
            <person name="Han Y."/>
            <person name="Hemphill L."/>
            <person name="Highlander S.K."/>
            <person name="Hirani K."/>
            <person name="Hogues M."/>
            <person name="Jackson L."/>
            <person name="Jakkamsetti A."/>
            <person name="Javaid M."/>
            <person name="Jiang H."/>
            <person name="Korchina V."/>
            <person name="Kovar C."/>
            <person name="Lara F."/>
            <person name="Lee S."/>
            <person name="Mata R."/>
            <person name="Mathew T."/>
            <person name="Moen C."/>
            <person name="Morales K."/>
            <person name="Munidasa M."/>
            <person name="Nazareth L."/>
            <person name="Ngo R."/>
            <person name="Nguyen L."/>
            <person name="Okwuonu G."/>
            <person name="Ongeri F."/>
            <person name="Patil S."/>
            <person name="Petrosino J."/>
            <person name="Pham C."/>
            <person name="Pham P."/>
            <person name="Pu L.-L."/>
            <person name="Puazo M."/>
            <person name="Raj R."/>
            <person name="Reid J."/>
            <person name="Rouhana J."/>
            <person name="Saada N."/>
            <person name="Shang Y."/>
            <person name="Simmons D."/>
            <person name="Thornton R."/>
            <person name="Warren J."/>
            <person name="Weissenberger G."/>
            <person name="Zhang J."/>
            <person name="Zhang L."/>
            <person name="Zhou C."/>
            <person name="Zhu D."/>
            <person name="Muzny D."/>
            <person name="Worley K."/>
            <person name="Gibbs R."/>
        </authorList>
    </citation>
    <scope>NUCLEOTIDE SEQUENCE [LARGE SCALE GENOMIC DNA]</scope>
    <source>
        <strain evidence="3 4">DSM 17361</strain>
    </source>
</reference>
<dbReference type="RefSeq" id="WP_007173947.1">
    <property type="nucleotide sequence ID" value="NZ_GG704781.1"/>
</dbReference>
<protein>
    <submittedName>
        <fullName evidence="3">M6 family metalloprotease domain protein</fullName>
        <ecNumber evidence="3">3.4.24.-</ecNumber>
    </submittedName>
</protein>
<dbReference type="EMBL" id="ACKS01000073">
    <property type="protein sequence ID" value="EFA43682.1"/>
    <property type="molecule type" value="Genomic_DNA"/>
</dbReference>
<dbReference type="Pfam" id="PF05547">
    <property type="entry name" value="Peptidase_M6"/>
    <property type="match status" value="1"/>
</dbReference>
<dbReference type="NCBIfam" id="TIGR03296">
    <property type="entry name" value="M6dom_TIGR03296"/>
    <property type="match status" value="1"/>
</dbReference>
<dbReference type="PANTHER" id="PTHR41775:SF1">
    <property type="entry name" value="PEPTIDASE M6-LIKE DOMAIN-CONTAINING PROTEIN"/>
    <property type="match status" value="1"/>
</dbReference>
<dbReference type="SUPFAM" id="SSF55486">
    <property type="entry name" value="Metalloproteases ('zincins'), catalytic domain"/>
    <property type="match status" value="1"/>
</dbReference>
<organism evidence="3 4">
    <name type="scientific">Hallella bergensis DSM 17361</name>
    <dbReference type="NCBI Taxonomy" id="585502"/>
    <lineage>
        <taxon>Bacteria</taxon>
        <taxon>Pseudomonadati</taxon>
        <taxon>Bacteroidota</taxon>
        <taxon>Bacteroidia</taxon>
        <taxon>Bacteroidales</taxon>
        <taxon>Prevotellaceae</taxon>
        <taxon>Hallella</taxon>
    </lineage>
</organism>
<comment type="caution">
    <text evidence="3">The sequence shown here is derived from an EMBL/GenBank/DDBJ whole genome shotgun (WGS) entry which is preliminary data.</text>
</comment>
<evidence type="ECO:0000256" key="1">
    <source>
        <dbReference type="SAM" id="SignalP"/>
    </source>
</evidence>
<feature type="chain" id="PRO_5003026749" evidence="1">
    <location>
        <begin position="23"/>
        <end position="577"/>
    </location>
</feature>
<dbReference type="OrthoDB" id="9813478at2"/>
<dbReference type="InterPro" id="IPR008757">
    <property type="entry name" value="Peptidase_M6-like_domain"/>
</dbReference>
<name>D1PY09_9BACT</name>
<proteinExistence type="predicted"/>
<dbReference type="Proteomes" id="UP000003160">
    <property type="component" value="Unassembled WGS sequence"/>
</dbReference>
<keyword evidence="3" id="KW-0482">Metalloprotease</keyword>
<evidence type="ECO:0000259" key="2">
    <source>
        <dbReference type="Pfam" id="PF05547"/>
    </source>
</evidence>
<dbReference type="GO" id="GO:0006508">
    <property type="term" value="P:proteolysis"/>
    <property type="evidence" value="ECO:0007669"/>
    <property type="project" value="UniProtKB-KW"/>
</dbReference>
<keyword evidence="3" id="KW-0378">Hydrolase</keyword>
<sequence length="577" mass="65124">MKKILLSLSIAMLSAVSTHAHRAWPYPMTFVQSNGDTITVRLNGDDYFHWYTDMEGNILERHGNDFTKIAIDKETFFAQAQQTLNAKGIRREPIVKSSSLFPHMGSPKAVVILAQYQDLAFSVKNPRASFDQYLNATDGHPQNLGNNENRNYGSVKQYFMYQSDGKFSPQFDVYGPVTLPQKMAYYGGTDENGHDEKFIELLQDACTAMDDSLDFSQYDQDGDGNIDLVYVIYAGYGQSNGAANETMWPKRFGGFSIPKFDGKGVNQGGISNELFGRENNPSDKNINGIGLFCHEFSHCLGLPDFYPTNNIVEDNLGMEDWSLMDNGEYVDFGFCPVAYTAWEREAMGWDSIPAITKARQYKLDGKLSNGSNAVKIENPNNKNDYFVLQHFEDTIWNQRIAKYKNSAKHINYNPETKGLLIYHVDYQKDAFGLWRNSVNNDQSHPRMTVIPADGKLVSSYRIKDITPYEYAQELHGDIFRAESVSTTSMFEQTGGLPNAAWWTTTEATPIYNINYMNGATYFDFLRPVADTGIDHTLVTPTPLSSERIYSLDGRFVGTTVDTLPHGIYIRGGKKFVK</sequence>
<keyword evidence="1" id="KW-0732">Signal</keyword>
<dbReference type="PANTHER" id="PTHR41775">
    <property type="entry name" value="SECRETED PROTEIN-RELATED"/>
    <property type="match status" value="1"/>
</dbReference>
<evidence type="ECO:0000313" key="3">
    <source>
        <dbReference type="EMBL" id="EFA43682.1"/>
    </source>
</evidence>
<dbReference type="eggNOG" id="COG4412">
    <property type="taxonomic scope" value="Bacteria"/>
</dbReference>
<feature type="signal peptide" evidence="1">
    <location>
        <begin position="1"/>
        <end position="22"/>
    </location>
</feature>
<gene>
    <name evidence="3" type="ORF">HMPREF0645_1844</name>
</gene>
<evidence type="ECO:0000313" key="4">
    <source>
        <dbReference type="Proteomes" id="UP000003160"/>
    </source>
</evidence>
<feature type="domain" description="Peptidase M6-like" evidence="2">
    <location>
        <begin position="145"/>
        <end position="330"/>
    </location>
</feature>
<accession>D1PY09</accession>
<dbReference type="HOGENOM" id="CLU_016256_0_0_10"/>
<keyword evidence="4" id="KW-1185">Reference proteome</keyword>
<dbReference type="EC" id="3.4.24.-" evidence="3"/>
<keyword evidence="3" id="KW-0645">Protease</keyword>
<dbReference type="AlphaFoldDB" id="D1PY09"/>